<dbReference type="EMBL" id="CP032382">
    <property type="protein sequence ID" value="AYB34164.1"/>
    <property type="molecule type" value="Genomic_DNA"/>
</dbReference>
<accession>A0A385STE0</accession>
<proteinExistence type="predicted"/>
<evidence type="ECO:0000313" key="1">
    <source>
        <dbReference type="EMBL" id="AYB34164.1"/>
    </source>
</evidence>
<dbReference type="InterPro" id="IPR025631">
    <property type="entry name" value="Porin_10"/>
</dbReference>
<sequence length="656" mass="76229">MPEIKNFLNPAIHTSQRLFLPVHFFRPILTLLFLAAIVFQAAAQDQAPTRRRGSRIIDDTTKQVYGPKTSRYYYEQDFFYNRTVFSTIDTAIRNFHRWTYMQQNHYFYQDLGNIATAMKSIYFKPPTMIGATSGFTAYDVYWDAEKIRYFDTKSPYSNMRVNLGGKGRSTTKITFSRNIKPNWNIGFNYRALLIDKQVQRASKGDRNVKATYYDLYTTYETPDSSYRLFFNFQRSKHDAAEYGGILQGENFTYKDYFSTDAQPSLHEAISEDLRMNVHLYHQYKVGSALQVYHIFDRYRQGNNFVDVVASEPKGYYGSFVNIVNDSTNDYAKFKALRNELGIKGNLLKLFYNGYYALRNVSYTNRGGTYIQNSYTAAESYIGGRMQLALDSIGELGGWVEVQQNGNYRIEGTLKSRWFEASLKQMQYSPSYLTQSYVGMYNVWTNDFNSTNMTQVNGYIHYKSPSFELSPGLTFTTLNNYVYFKEVPDAVKDTVQVVQPFQTSDGQVIVSPEVKVSLVMARHIHFNAQFMYTRVLKNADNAIQLPAVFVNSQLSYENIFFNGNLDMHGGIDFHFQSDYFANSYWVPTQQFYTQQSFTSPSFPLIDLFFSARIKRGRIFLKYNNLIQAFTKEGYMATPQYPGQRPILDFGFDWSFYD</sequence>
<dbReference type="AlphaFoldDB" id="A0A385STE0"/>
<reference evidence="2" key="1">
    <citation type="submission" date="2018-09" db="EMBL/GenBank/DDBJ databases">
        <title>Chryseolinea sp. KIS68-18 isolated from soil.</title>
        <authorList>
            <person name="Weon H.-Y."/>
            <person name="Kwon S.-W."/>
            <person name="Lee S.A."/>
        </authorList>
    </citation>
    <scope>NUCLEOTIDE SEQUENCE [LARGE SCALE GENOMIC DNA]</scope>
    <source>
        <strain evidence="2">KIS68-18</strain>
    </source>
</reference>
<dbReference type="Proteomes" id="UP000266183">
    <property type="component" value="Chromosome"/>
</dbReference>
<dbReference type="KEGG" id="chk:D4L85_27860"/>
<gene>
    <name evidence="1" type="ORF">D4L85_27860</name>
</gene>
<dbReference type="Pfam" id="PF14121">
    <property type="entry name" value="Porin_10"/>
    <property type="match status" value="1"/>
</dbReference>
<evidence type="ECO:0000313" key="2">
    <source>
        <dbReference type="Proteomes" id="UP000266183"/>
    </source>
</evidence>
<organism evidence="1 2">
    <name type="scientific">Chryseolinea soli</name>
    <dbReference type="NCBI Taxonomy" id="2321403"/>
    <lineage>
        <taxon>Bacteria</taxon>
        <taxon>Pseudomonadati</taxon>
        <taxon>Bacteroidota</taxon>
        <taxon>Cytophagia</taxon>
        <taxon>Cytophagales</taxon>
        <taxon>Fulvivirgaceae</taxon>
        <taxon>Chryseolinea</taxon>
    </lineage>
</organism>
<evidence type="ECO:0008006" key="3">
    <source>
        <dbReference type="Google" id="ProtNLM"/>
    </source>
</evidence>
<keyword evidence="2" id="KW-1185">Reference proteome</keyword>
<name>A0A385STE0_9BACT</name>
<protein>
    <recommendedName>
        <fullName evidence="3">Porin</fullName>
    </recommendedName>
</protein>